<evidence type="ECO:0008006" key="4">
    <source>
        <dbReference type="Google" id="ProtNLM"/>
    </source>
</evidence>
<feature type="transmembrane region" description="Helical" evidence="1">
    <location>
        <begin position="105"/>
        <end position="123"/>
    </location>
</feature>
<dbReference type="AlphaFoldDB" id="A0A098BZB5"/>
<dbReference type="EMBL" id="LN515532">
    <property type="protein sequence ID" value="CEA16025.1"/>
    <property type="molecule type" value="Genomic_DNA"/>
</dbReference>
<dbReference type="HOGENOM" id="CLU_096028_2_0_10"/>
<protein>
    <recommendedName>
        <fullName evidence="4">VanZ-like domain-containing protein</fullName>
    </recommendedName>
</protein>
<dbReference type="STRING" id="1562970.ING2E5B_1275"/>
<keyword evidence="1" id="KW-1133">Transmembrane helix</keyword>
<dbReference type="KEGG" id="pbt:ING2E5B_1275"/>
<dbReference type="NCBIfam" id="NF037970">
    <property type="entry name" value="vanZ_1"/>
    <property type="match status" value="1"/>
</dbReference>
<name>A0A098BZB5_9BACT</name>
<accession>A0A098BZB5</accession>
<evidence type="ECO:0000313" key="2">
    <source>
        <dbReference type="EMBL" id="CEA16025.1"/>
    </source>
</evidence>
<gene>
    <name evidence="2" type="ORF">ING2E5B_1275</name>
</gene>
<dbReference type="OrthoDB" id="1524985at2"/>
<dbReference type="Proteomes" id="UP000032417">
    <property type="component" value="Chromosome 1"/>
</dbReference>
<feature type="transmembrane region" description="Helical" evidence="1">
    <location>
        <begin position="72"/>
        <end position="93"/>
    </location>
</feature>
<keyword evidence="3" id="KW-1185">Reference proteome</keyword>
<reference evidence="2 3" key="1">
    <citation type="submission" date="2014-08" db="EMBL/GenBank/DDBJ databases">
        <authorList>
            <person name="Wibberg D."/>
        </authorList>
    </citation>
    <scope>NUCLEOTIDE SEQUENCE [LARGE SCALE GENOMIC DNA]</scope>
    <source>
        <strain evidence="3">ING2-E5B</strain>
    </source>
</reference>
<feature type="transmembrane region" description="Helical" evidence="1">
    <location>
        <begin position="42"/>
        <end position="60"/>
    </location>
</feature>
<feature type="transmembrane region" description="Helical" evidence="1">
    <location>
        <begin position="7"/>
        <end position="27"/>
    </location>
</feature>
<proteinExistence type="predicted"/>
<keyword evidence="1" id="KW-0812">Transmembrane</keyword>
<evidence type="ECO:0000256" key="1">
    <source>
        <dbReference type="SAM" id="Phobius"/>
    </source>
</evidence>
<organism evidence="2 3">
    <name type="scientific">Fermentimonas caenicola</name>
    <dbReference type="NCBI Taxonomy" id="1562970"/>
    <lineage>
        <taxon>Bacteria</taxon>
        <taxon>Pseudomonadati</taxon>
        <taxon>Bacteroidota</taxon>
        <taxon>Bacteroidia</taxon>
        <taxon>Bacteroidales</taxon>
        <taxon>Dysgonomonadaceae</taxon>
        <taxon>Fermentimonas</taxon>
    </lineage>
</organism>
<keyword evidence="1" id="KW-0472">Membrane</keyword>
<evidence type="ECO:0000313" key="3">
    <source>
        <dbReference type="Proteomes" id="UP000032417"/>
    </source>
</evidence>
<sequence>MKILLRYTLLPILISLLIFIGTCLIPSNSVPQMPEGISWDKIVHFGMFFLLSAVSLYDYYKLHNKKPIFIRWMFWGLLIPVIYGGVIELLQKYYFPTRSAELGDWIADILGSLVATVIAVIFLRRRV</sequence>
<dbReference type="PANTHER" id="PTHR28008:SF1">
    <property type="entry name" value="DOMAIN PROTEIN, PUTATIVE (AFU_ORTHOLOGUE AFUA_3G10980)-RELATED"/>
    <property type="match status" value="1"/>
</dbReference>
<dbReference type="PANTHER" id="PTHR28008">
    <property type="entry name" value="DOMAIN PROTEIN, PUTATIVE (AFU_ORTHOLOGUE AFUA_3G10980)-RELATED"/>
    <property type="match status" value="1"/>
</dbReference>